<dbReference type="GeneID" id="80877608"/>
<dbReference type="PANTHER" id="PTHR11108:SF1">
    <property type="entry name" value="FERROCHELATASE, MITOCHONDRIAL"/>
    <property type="match status" value="1"/>
</dbReference>
<dbReference type="HAMAP" id="MF_00323">
    <property type="entry name" value="Ferrochelatase"/>
    <property type="match status" value="1"/>
</dbReference>
<dbReference type="PROSITE" id="PS00534">
    <property type="entry name" value="FERROCHELATASE"/>
    <property type="match status" value="1"/>
</dbReference>
<accession>A0AAE9WFW0</accession>
<dbReference type="GO" id="GO:0005743">
    <property type="term" value="C:mitochondrial inner membrane"/>
    <property type="evidence" value="ECO:0007669"/>
    <property type="project" value="UniProtKB-SubCell"/>
</dbReference>
<comment type="subcellular location">
    <subcellularLocation>
        <location evidence="7">Mitochondrion inner membrane</location>
    </subcellularLocation>
</comment>
<keyword evidence="7" id="KW-0472">Membrane</keyword>
<dbReference type="InterPro" id="IPR019772">
    <property type="entry name" value="Ferrochelatase_AS"/>
</dbReference>
<evidence type="ECO:0000313" key="9">
    <source>
        <dbReference type="Proteomes" id="UP001212411"/>
    </source>
</evidence>
<dbReference type="GO" id="GO:0006783">
    <property type="term" value="P:heme biosynthetic process"/>
    <property type="evidence" value="ECO:0007669"/>
    <property type="project" value="UniProtKB-UniRule"/>
</dbReference>
<dbReference type="InterPro" id="IPR001015">
    <property type="entry name" value="Ferrochelatase"/>
</dbReference>
<keyword evidence="7" id="KW-0999">Mitochondrion inner membrane</keyword>
<keyword evidence="4 7" id="KW-0350">Heme biosynthesis</keyword>
<evidence type="ECO:0000256" key="2">
    <source>
        <dbReference type="ARBA" id="ARBA00007718"/>
    </source>
</evidence>
<gene>
    <name evidence="8" type="primary">hem15</name>
    <name evidence="8" type="ORF">SOMG_04132</name>
</gene>
<evidence type="ECO:0000256" key="7">
    <source>
        <dbReference type="RuleBase" id="RU000607"/>
    </source>
</evidence>
<evidence type="ECO:0000256" key="4">
    <source>
        <dbReference type="ARBA" id="ARBA00023133"/>
    </source>
</evidence>
<comment type="catalytic activity">
    <reaction evidence="7">
        <text>heme b + 2 H(+) = protoporphyrin IX + Fe(2+)</text>
        <dbReference type="Rhea" id="RHEA:22584"/>
        <dbReference type="ChEBI" id="CHEBI:15378"/>
        <dbReference type="ChEBI" id="CHEBI:29033"/>
        <dbReference type="ChEBI" id="CHEBI:57306"/>
        <dbReference type="ChEBI" id="CHEBI:60344"/>
        <dbReference type="EC" id="4.98.1.1"/>
    </reaction>
</comment>
<dbReference type="Pfam" id="PF00762">
    <property type="entry name" value="Ferrochelatase"/>
    <property type="match status" value="1"/>
</dbReference>
<protein>
    <recommendedName>
        <fullName evidence="7">Ferrochelatase</fullName>
        <ecNumber evidence="7">4.98.1.1</ecNumber>
    </recommendedName>
</protein>
<keyword evidence="3 7" id="KW-0408">Iron</keyword>
<dbReference type="GO" id="GO:0004325">
    <property type="term" value="F:ferrochelatase activity"/>
    <property type="evidence" value="ECO:0007669"/>
    <property type="project" value="UniProtKB-UniRule"/>
</dbReference>
<organism evidence="8 9">
    <name type="scientific">Schizosaccharomyces osmophilus</name>
    <dbReference type="NCBI Taxonomy" id="2545709"/>
    <lineage>
        <taxon>Eukaryota</taxon>
        <taxon>Fungi</taxon>
        <taxon>Dikarya</taxon>
        <taxon>Ascomycota</taxon>
        <taxon>Taphrinomycotina</taxon>
        <taxon>Schizosaccharomycetes</taxon>
        <taxon>Schizosaccharomycetales</taxon>
        <taxon>Schizosaccharomycetaceae</taxon>
        <taxon>Schizosaccharomyces</taxon>
    </lineage>
</organism>
<dbReference type="CDD" id="cd00419">
    <property type="entry name" value="Ferrochelatase_C"/>
    <property type="match status" value="1"/>
</dbReference>
<dbReference type="PANTHER" id="PTHR11108">
    <property type="entry name" value="FERROCHELATASE"/>
    <property type="match status" value="1"/>
</dbReference>
<evidence type="ECO:0000256" key="3">
    <source>
        <dbReference type="ARBA" id="ARBA00023004"/>
    </source>
</evidence>
<proteinExistence type="inferred from homology"/>
<dbReference type="InterPro" id="IPR033644">
    <property type="entry name" value="Ferrochelatase_C"/>
</dbReference>
<evidence type="ECO:0000256" key="5">
    <source>
        <dbReference type="ARBA" id="ARBA00023239"/>
    </source>
</evidence>
<dbReference type="Gene3D" id="3.40.50.1400">
    <property type="match status" value="2"/>
</dbReference>
<keyword evidence="7" id="KW-0496">Mitochondrion</keyword>
<dbReference type="KEGG" id="som:SOMG_04132"/>
<dbReference type="InterPro" id="IPR033659">
    <property type="entry name" value="Ferrochelatase_N"/>
</dbReference>
<evidence type="ECO:0000313" key="8">
    <source>
        <dbReference type="EMBL" id="WBW75539.1"/>
    </source>
</evidence>
<keyword evidence="6 7" id="KW-0627">Porphyrin biosynthesis</keyword>
<dbReference type="EMBL" id="CP115613">
    <property type="protein sequence ID" value="WBW75539.1"/>
    <property type="molecule type" value="Genomic_DNA"/>
</dbReference>
<comment type="similarity">
    <text evidence="2 7">Belongs to the ferrochelatase family.</text>
</comment>
<evidence type="ECO:0000256" key="1">
    <source>
        <dbReference type="ARBA" id="ARBA00004943"/>
    </source>
</evidence>
<dbReference type="SUPFAM" id="SSF53800">
    <property type="entry name" value="Chelatase"/>
    <property type="match status" value="1"/>
</dbReference>
<comment type="function">
    <text evidence="7">Catalyzes the ferrous insertion into protoporphyrin IX.</text>
</comment>
<dbReference type="Proteomes" id="UP001212411">
    <property type="component" value="Chromosome 3"/>
</dbReference>
<dbReference type="NCBIfam" id="TIGR00109">
    <property type="entry name" value="hemH"/>
    <property type="match status" value="1"/>
</dbReference>
<sequence>MIRSRFLRFPVLRPRCFSPSFHFDFQNPSLNTRKASSMTAKTTESVEFQDTASRKGPTAIVMLNMGGPSNLDEVGPFLERLFSDGDIIPLGYFQNLLGKLIAKRRTSAVREHYREIGGGSPILHWTEYQGKEICRILDETSPQSAPHVPFVAFRYAPPLTEEMLKDLRDSKIKRAVAFSQYPQWSCSTSGASLNELRKQLLEMNMEHDVDWSVLDRWFLQEGLLKAFSENIQKTLETYPKEERDDVVIIFSAHSLPMSQVSKGDPYVNEVAATTYGIMQNLGFKYKYINSWQSKVGPVPWMSPSTEDVIQQFGKQGHKNMILVPVAFTSDHIETLKELEDYIEDAKSKGITGVKRAPSINDNAVAIKGMADLVRLHLETSTPHSRQFTQRCPGCTNESCQKRIDFFQRS</sequence>
<reference evidence="8 9" key="1">
    <citation type="journal article" date="2023" name="G3 (Bethesda)">
        <title>A high-quality reference genome for the fission yeast Schizosaccharomyces osmophilus.</title>
        <authorList>
            <person name="Jia G.S."/>
            <person name="Zhang W.C."/>
            <person name="Liang Y."/>
            <person name="Liu X.H."/>
            <person name="Rhind N."/>
            <person name="Pidoux A."/>
            <person name="Brysch-Herzberg M."/>
            <person name="Du L.L."/>
        </authorList>
    </citation>
    <scope>NUCLEOTIDE SEQUENCE [LARGE SCALE GENOMIC DNA]</scope>
    <source>
        <strain evidence="8 9">CBS 15793</strain>
    </source>
</reference>
<evidence type="ECO:0000256" key="6">
    <source>
        <dbReference type="ARBA" id="ARBA00023244"/>
    </source>
</evidence>
<dbReference type="CDD" id="cd03411">
    <property type="entry name" value="Ferrochelatase_N"/>
    <property type="match status" value="1"/>
</dbReference>
<comment type="pathway">
    <text evidence="1 7">Porphyrin-containing compound metabolism; protoheme biosynthesis; protoheme from protoporphyrin-IX: step 1/1.</text>
</comment>
<keyword evidence="9" id="KW-1185">Reference proteome</keyword>
<dbReference type="RefSeq" id="XP_056039782.1">
    <property type="nucleotide sequence ID" value="XM_056182919.1"/>
</dbReference>
<name>A0AAE9WFW0_9SCHI</name>
<dbReference type="AlphaFoldDB" id="A0AAE9WFW0"/>
<keyword evidence="5 7" id="KW-0456">Lyase</keyword>
<dbReference type="EC" id="4.98.1.1" evidence="7"/>